<gene>
    <name evidence="2" type="ORF">DW921_13510</name>
</gene>
<dbReference type="Proteomes" id="UP000283855">
    <property type="component" value="Unassembled WGS sequence"/>
</dbReference>
<dbReference type="InterPro" id="IPR021533">
    <property type="entry name" value="PepSY-like"/>
</dbReference>
<dbReference type="EMBL" id="QSFT01000039">
    <property type="protein sequence ID" value="RHA73305.1"/>
    <property type="molecule type" value="Genomic_DNA"/>
</dbReference>
<feature type="domain" description="Putative beta-lactamase-inhibitor-like PepSY-like" evidence="1">
    <location>
        <begin position="60"/>
        <end position="140"/>
    </location>
</feature>
<name>A0A413SVY8_9BACT</name>
<dbReference type="Gene3D" id="3.40.1420.30">
    <property type="match status" value="1"/>
</dbReference>
<dbReference type="Pfam" id="PF11396">
    <property type="entry name" value="PepSY_like"/>
    <property type="match status" value="1"/>
</dbReference>
<comment type="caution">
    <text evidence="2">The sequence shown here is derived from an EMBL/GenBank/DDBJ whole genome shotgun (WGS) entry which is preliminary data.</text>
</comment>
<evidence type="ECO:0000313" key="3">
    <source>
        <dbReference type="Proteomes" id="UP000283855"/>
    </source>
</evidence>
<accession>A0A413SVY8</accession>
<evidence type="ECO:0000259" key="1">
    <source>
        <dbReference type="Pfam" id="PF11396"/>
    </source>
</evidence>
<protein>
    <recommendedName>
        <fullName evidence="1">Putative beta-lactamase-inhibitor-like PepSY-like domain-containing protein</fullName>
    </recommendedName>
</protein>
<dbReference type="SUPFAM" id="SSF160574">
    <property type="entry name" value="BT0923-like"/>
    <property type="match status" value="1"/>
</dbReference>
<evidence type="ECO:0000313" key="2">
    <source>
        <dbReference type="EMBL" id="RHA73305.1"/>
    </source>
</evidence>
<sequence>MKKLVFLLVCVFTMSSVALADNDKPIQVGQLPTKAQTFLTTYFKSHKVALAKQESDLFYKTYDVIFTNGEKVEFDKSGEWTEVKCSQSEVPSKIVPAAIRDYVKTNYPDAKILRIERDRKGYEVKLSNRWEISFDSQMRVVDIDD</sequence>
<organism evidence="2 3">
    <name type="scientific">Phocaeicola coprophilus</name>
    <dbReference type="NCBI Taxonomy" id="387090"/>
    <lineage>
        <taxon>Bacteria</taxon>
        <taxon>Pseudomonadati</taxon>
        <taxon>Bacteroidota</taxon>
        <taxon>Bacteroidia</taxon>
        <taxon>Bacteroidales</taxon>
        <taxon>Bacteroidaceae</taxon>
        <taxon>Phocaeicola</taxon>
    </lineage>
</organism>
<reference evidence="2 3" key="1">
    <citation type="submission" date="2018-08" db="EMBL/GenBank/DDBJ databases">
        <title>A genome reference for cultivated species of the human gut microbiota.</title>
        <authorList>
            <person name="Zou Y."/>
            <person name="Xue W."/>
            <person name="Luo G."/>
        </authorList>
    </citation>
    <scope>NUCLEOTIDE SEQUENCE [LARGE SCALE GENOMIC DNA]</scope>
    <source>
        <strain evidence="2 3">AM42-38</strain>
    </source>
</reference>
<dbReference type="GeneID" id="78403983"/>
<dbReference type="AlphaFoldDB" id="A0A413SVY8"/>
<dbReference type="RefSeq" id="WP_008141495.1">
    <property type="nucleotide sequence ID" value="NZ_CABJGD010000039.1"/>
</dbReference>
<proteinExistence type="predicted"/>